<sequence>MGHGHSTSQGKRSRIGSGVLPGDGEQAPLGPAAPCTTLRPVLPPPLSPARGERLRDSGRGPFPVGGWVLPPLSRDVGARAVRVPERLTGRCCSFGARLRLRRSGRVPGFRGRTGALPHGVDAPSV</sequence>
<comment type="caution">
    <text evidence="2">The sequence shown here is derived from an EMBL/GenBank/DDBJ whole genome shotgun (WGS) entry which is preliminary data.</text>
</comment>
<evidence type="ECO:0000256" key="1">
    <source>
        <dbReference type="SAM" id="MobiDB-lite"/>
    </source>
</evidence>
<proteinExistence type="predicted"/>
<accession>R7WWB0</accession>
<name>R7WWB0_9NOCA</name>
<reference evidence="2 3" key="1">
    <citation type="journal article" date="2013" name="Genome Announc.">
        <title>Draft Genome Sequence of Rhodococcus rhodnii Strain LMG5362, a Symbiont of Rhodnius prolixus (Hemiptera, Reduviidae, Triatominae), the Principle Vector of Trypanosoma cruzi.</title>
        <authorList>
            <person name="Pachebat J.A."/>
            <person name="van Keulen G."/>
            <person name="Whitten M.M."/>
            <person name="Girdwood S."/>
            <person name="Del Sol R."/>
            <person name="Dyson P.J."/>
            <person name="Facey P.D."/>
        </authorList>
    </citation>
    <scope>NUCLEOTIDE SEQUENCE [LARGE SCALE GENOMIC DNA]</scope>
    <source>
        <strain evidence="2 3">LMG 5362</strain>
    </source>
</reference>
<gene>
    <name evidence="2" type="ORF">Rrhod_0259</name>
</gene>
<evidence type="ECO:0000313" key="3">
    <source>
        <dbReference type="Proteomes" id="UP000013525"/>
    </source>
</evidence>
<dbReference type="PATRIC" id="fig|1273125.3.peg.259"/>
<evidence type="ECO:0000313" key="2">
    <source>
        <dbReference type="EMBL" id="EOM78429.1"/>
    </source>
</evidence>
<keyword evidence="3" id="KW-1185">Reference proteome</keyword>
<dbReference type="EMBL" id="APMY01000004">
    <property type="protein sequence ID" value="EOM78429.1"/>
    <property type="molecule type" value="Genomic_DNA"/>
</dbReference>
<feature type="region of interest" description="Disordered" evidence="1">
    <location>
        <begin position="1"/>
        <end position="66"/>
    </location>
</feature>
<feature type="compositionally biased region" description="Polar residues" evidence="1">
    <location>
        <begin position="1"/>
        <end position="10"/>
    </location>
</feature>
<organism evidence="2 3">
    <name type="scientific">Rhodococcus rhodnii LMG 5362</name>
    <dbReference type="NCBI Taxonomy" id="1273125"/>
    <lineage>
        <taxon>Bacteria</taxon>
        <taxon>Bacillati</taxon>
        <taxon>Actinomycetota</taxon>
        <taxon>Actinomycetes</taxon>
        <taxon>Mycobacteriales</taxon>
        <taxon>Nocardiaceae</taxon>
        <taxon>Rhodococcus</taxon>
    </lineage>
</organism>
<dbReference type="AlphaFoldDB" id="R7WWB0"/>
<protein>
    <submittedName>
        <fullName evidence="2">Uncharacterized protein</fullName>
    </submittedName>
</protein>
<dbReference type="Proteomes" id="UP000013525">
    <property type="component" value="Unassembled WGS sequence"/>
</dbReference>